<dbReference type="SUPFAM" id="SSF52540">
    <property type="entry name" value="P-loop containing nucleoside triphosphate hydrolases"/>
    <property type="match status" value="1"/>
</dbReference>
<dbReference type="Pfam" id="PF00005">
    <property type="entry name" value="ABC_tran"/>
    <property type="match status" value="1"/>
</dbReference>
<evidence type="ECO:0000313" key="9">
    <source>
        <dbReference type="Proteomes" id="UP000028680"/>
    </source>
</evidence>
<evidence type="ECO:0000256" key="2">
    <source>
        <dbReference type="ARBA" id="ARBA00022741"/>
    </source>
</evidence>
<dbReference type="AlphaFoldDB" id="A0AAN0RJS7"/>
<accession>A0AAN0RJS7</accession>
<dbReference type="RefSeq" id="WP_044050092.1">
    <property type="nucleotide sequence ID" value="NZ_CP003984.1"/>
</dbReference>
<protein>
    <submittedName>
        <fullName evidence="8">Cytochrome c biogenesis ATP-binding export protein CcmA</fullName>
        <ecNumber evidence="8">3.6.3.41</ecNumber>
    </submittedName>
</protein>
<name>A0AAN0RJS7_9RHOB</name>
<evidence type="ECO:0000256" key="4">
    <source>
        <dbReference type="ARBA" id="ARBA00022840"/>
    </source>
</evidence>
<evidence type="ECO:0000256" key="1">
    <source>
        <dbReference type="ARBA" id="ARBA00022448"/>
    </source>
</evidence>
<feature type="domain" description="ABC transporter" evidence="7">
    <location>
        <begin position="2"/>
        <end position="203"/>
    </location>
</feature>
<dbReference type="Gene3D" id="3.40.50.300">
    <property type="entry name" value="P-loop containing nucleotide triphosphate hydrolases"/>
    <property type="match status" value="1"/>
</dbReference>
<keyword evidence="4 8" id="KW-0067">ATP-binding</keyword>
<keyword evidence="6" id="KW-0472">Membrane</keyword>
<dbReference type="PANTHER" id="PTHR43499">
    <property type="entry name" value="ABC TRANSPORTER I FAMILY MEMBER 1"/>
    <property type="match status" value="1"/>
</dbReference>
<evidence type="ECO:0000256" key="3">
    <source>
        <dbReference type="ARBA" id="ARBA00022748"/>
    </source>
</evidence>
<dbReference type="GO" id="GO:0016887">
    <property type="term" value="F:ATP hydrolysis activity"/>
    <property type="evidence" value="ECO:0007669"/>
    <property type="project" value="InterPro"/>
</dbReference>
<dbReference type="GO" id="GO:0005524">
    <property type="term" value="F:ATP binding"/>
    <property type="evidence" value="ECO:0007669"/>
    <property type="project" value="UniProtKB-KW"/>
</dbReference>
<proteinExistence type="predicted"/>
<dbReference type="Proteomes" id="UP000028680">
    <property type="component" value="Chromosome"/>
</dbReference>
<keyword evidence="2" id="KW-0547">Nucleotide-binding</keyword>
<dbReference type="GO" id="GO:0022857">
    <property type="term" value="F:transmembrane transporter activity"/>
    <property type="evidence" value="ECO:0007669"/>
    <property type="project" value="InterPro"/>
</dbReference>
<dbReference type="EC" id="3.6.3.41" evidence="8"/>
<organism evidence="8 9">
    <name type="scientific">Planktomarina temperata RCA23</name>
    <dbReference type="NCBI Taxonomy" id="666509"/>
    <lineage>
        <taxon>Bacteria</taxon>
        <taxon>Pseudomonadati</taxon>
        <taxon>Pseudomonadota</taxon>
        <taxon>Alphaproteobacteria</taxon>
        <taxon>Rhodobacterales</taxon>
        <taxon>Paracoccaceae</taxon>
        <taxon>Planktomarina</taxon>
    </lineage>
</organism>
<dbReference type="PROSITE" id="PS50893">
    <property type="entry name" value="ABC_TRANSPORTER_2"/>
    <property type="match status" value="1"/>
</dbReference>
<sequence length="204" mass="21508">MLQVSNLSVARGGMTLLCGVDFSLSAGQILVLRGANGLGKTSLLRCIAGLQDPVEGQITAPETVAYSGHADGLKGQMTVLENLAFWASIYHGPSPDVALDSYDLRALADRPAANLSAGQKRRLGLARMQVSGCALWVMDEPTVSLDAHNVALFRAVLDRHVHSGGAAVITTHIDLEIASAQLLDLTRFKARGLSGSSAFEEALE</sequence>
<dbReference type="InterPro" id="IPR003439">
    <property type="entry name" value="ABC_transporter-like_ATP-bd"/>
</dbReference>
<dbReference type="KEGG" id="ptp:RCA23_c18330"/>
<dbReference type="InterPro" id="IPR027417">
    <property type="entry name" value="P-loop_NTPase"/>
</dbReference>
<reference evidence="8 9" key="1">
    <citation type="journal article" date="2014" name="ISME J.">
        <title>Adaptation of an abundant Roseobacter RCA organism to pelagic systems revealed by genomic and transcriptomic analyses.</title>
        <authorList>
            <person name="Voget S."/>
            <person name="Wemheuer B."/>
            <person name="Brinkhoff T."/>
            <person name="Vollmers J."/>
            <person name="Dietrich S."/>
            <person name="Giebel H.A."/>
            <person name="Beardsley C."/>
            <person name="Sardemann C."/>
            <person name="Bakenhus I."/>
            <person name="Billerbeck S."/>
            <person name="Daniel R."/>
            <person name="Simon M."/>
        </authorList>
    </citation>
    <scope>NUCLEOTIDE SEQUENCE [LARGE SCALE GENOMIC DNA]</scope>
    <source>
        <strain evidence="8 9">RCA23</strain>
    </source>
</reference>
<keyword evidence="9" id="KW-1185">Reference proteome</keyword>
<evidence type="ECO:0000256" key="5">
    <source>
        <dbReference type="ARBA" id="ARBA00022967"/>
    </source>
</evidence>
<keyword evidence="8" id="KW-0378">Hydrolase</keyword>
<evidence type="ECO:0000259" key="7">
    <source>
        <dbReference type="PROSITE" id="PS50893"/>
    </source>
</evidence>
<keyword evidence="1" id="KW-0813">Transport</keyword>
<dbReference type="GeneID" id="93366765"/>
<dbReference type="GO" id="GO:0017004">
    <property type="term" value="P:cytochrome complex assembly"/>
    <property type="evidence" value="ECO:0007669"/>
    <property type="project" value="UniProtKB-KW"/>
</dbReference>
<dbReference type="NCBIfam" id="TIGR01189">
    <property type="entry name" value="ccmA"/>
    <property type="match status" value="1"/>
</dbReference>
<evidence type="ECO:0000256" key="6">
    <source>
        <dbReference type="ARBA" id="ARBA00023136"/>
    </source>
</evidence>
<dbReference type="InterPro" id="IPR005895">
    <property type="entry name" value="ABC_transptr_haem_export_CcmA"/>
</dbReference>
<dbReference type="InterPro" id="IPR003593">
    <property type="entry name" value="AAA+_ATPase"/>
</dbReference>
<dbReference type="EMBL" id="CP003984">
    <property type="protein sequence ID" value="AII87364.1"/>
    <property type="molecule type" value="Genomic_DNA"/>
</dbReference>
<dbReference type="PANTHER" id="PTHR43499:SF1">
    <property type="entry name" value="ABC TRANSPORTER I FAMILY MEMBER 1"/>
    <property type="match status" value="1"/>
</dbReference>
<keyword evidence="3" id="KW-0201">Cytochrome c-type biogenesis</keyword>
<gene>
    <name evidence="8" type="primary">ccmA</name>
    <name evidence="8" type="ORF">RCA23_c18330</name>
</gene>
<keyword evidence="5" id="KW-1278">Translocase</keyword>
<evidence type="ECO:0000313" key="8">
    <source>
        <dbReference type="EMBL" id="AII87364.1"/>
    </source>
</evidence>
<dbReference type="SMART" id="SM00382">
    <property type="entry name" value="AAA"/>
    <property type="match status" value="1"/>
</dbReference>